<accession>A0A0A9HAT3</accession>
<dbReference type="EMBL" id="GBRH01167898">
    <property type="protein sequence ID" value="JAE29998.1"/>
    <property type="molecule type" value="Transcribed_RNA"/>
</dbReference>
<reference evidence="1" key="1">
    <citation type="submission" date="2014-09" db="EMBL/GenBank/DDBJ databases">
        <authorList>
            <person name="Magalhaes I.L.F."/>
            <person name="Oliveira U."/>
            <person name="Santos F.R."/>
            <person name="Vidigal T.H.D.A."/>
            <person name="Brescovit A.D."/>
            <person name="Santos A.J."/>
        </authorList>
    </citation>
    <scope>NUCLEOTIDE SEQUENCE</scope>
    <source>
        <tissue evidence="1">Shoot tissue taken approximately 20 cm above the soil surface</tissue>
    </source>
</reference>
<reference evidence="1" key="2">
    <citation type="journal article" date="2015" name="Data Brief">
        <title>Shoot transcriptome of the giant reed, Arundo donax.</title>
        <authorList>
            <person name="Barrero R.A."/>
            <person name="Guerrero F.D."/>
            <person name="Moolhuijzen P."/>
            <person name="Goolsby J.A."/>
            <person name="Tidwell J."/>
            <person name="Bellgard S.E."/>
            <person name="Bellgard M.I."/>
        </authorList>
    </citation>
    <scope>NUCLEOTIDE SEQUENCE</scope>
    <source>
        <tissue evidence="1">Shoot tissue taken approximately 20 cm above the soil surface</tissue>
    </source>
</reference>
<sequence>MNPRNLRNLLSSFSSSLFGPNICRRCCACSEVSPAWLHLRFSNTSSSGMFSKSTASFRTASRFPSFSAMATPL</sequence>
<evidence type="ECO:0000313" key="1">
    <source>
        <dbReference type="EMBL" id="JAE29998.1"/>
    </source>
</evidence>
<protein>
    <submittedName>
        <fullName evidence="1">Uncharacterized protein</fullName>
    </submittedName>
</protein>
<dbReference type="AlphaFoldDB" id="A0A0A9HAT3"/>
<proteinExistence type="predicted"/>
<name>A0A0A9HAT3_ARUDO</name>
<organism evidence="1">
    <name type="scientific">Arundo donax</name>
    <name type="common">Giant reed</name>
    <name type="synonym">Donax arundinaceus</name>
    <dbReference type="NCBI Taxonomy" id="35708"/>
    <lineage>
        <taxon>Eukaryota</taxon>
        <taxon>Viridiplantae</taxon>
        <taxon>Streptophyta</taxon>
        <taxon>Embryophyta</taxon>
        <taxon>Tracheophyta</taxon>
        <taxon>Spermatophyta</taxon>
        <taxon>Magnoliopsida</taxon>
        <taxon>Liliopsida</taxon>
        <taxon>Poales</taxon>
        <taxon>Poaceae</taxon>
        <taxon>PACMAD clade</taxon>
        <taxon>Arundinoideae</taxon>
        <taxon>Arundineae</taxon>
        <taxon>Arundo</taxon>
    </lineage>
</organism>